<keyword evidence="2" id="KW-1185">Reference proteome</keyword>
<dbReference type="EMBL" id="CP107567">
    <property type="protein sequence ID" value="UYQ65969.1"/>
    <property type="molecule type" value="Genomic_DNA"/>
</dbReference>
<dbReference type="Proteomes" id="UP001163878">
    <property type="component" value="Chromosome"/>
</dbReference>
<accession>A0ABY6IG45</accession>
<dbReference type="RefSeq" id="WP_264249323.1">
    <property type="nucleotide sequence ID" value="NZ_CP107567.1"/>
</dbReference>
<name>A0ABY6IG45_STRPE</name>
<organism evidence="1 2">
    <name type="scientific">Streptomyces peucetius</name>
    <dbReference type="NCBI Taxonomy" id="1950"/>
    <lineage>
        <taxon>Bacteria</taxon>
        <taxon>Bacillati</taxon>
        <taxon>Actinomycetota</taxon>
        <taxon>Actinomycetes</taxon>
        <taxon>Kitasatosporales</taxon>
        <taxon>Streptomycetaceae</taxon>
        <taxon>Streptomyces</taxon>
    </lineage>
</organism>
<evidence type="ECO:0008006" key="3">
    <source>
        <dbReference type="Google" id="ProtNLM"/>
    </source>
</evidence>
<sequence>MSPMVGSVTRDRYDELVKLGRDRVATMSSVQWRLGDAAVEIEPMRSSDLFAWGALVTQAATGRLPFGAGAPEGVASRLTPGRPPLNGSRHGRCCFIGGILVNSATRIMIWHVGAVSPRAEGKARGHVVDYPQSAGSA</sequence>
<reference evidence="1" key="1">
    <citation type="submission" date="2022-10" db="EMBL/GenBank/DDBJ databases">
        <title>Cytochrome P450 Catalyzes Benzene Ring Formation in the Biosynthesis of Trialkyl-Substituted Aromatic Polyketides.</title>
        <authorList>
            <person name="Zhao E."/>
            <person name="Ge H."/>
        </authorList>
    </citation>
    <scope>NUCLEOTIDE SEQUENCE</scope>
    <source>
        <strain evidence="1">NA0869</strain>
    </source>
</reference>
<protein>
    <recommendedName>
        <fullName evidence="3">Serine/threonine protein kinase</fullName>
    </recommendedName>
</protein>
<proteinExistence type="predicted"/>
<evidence type="ECO:0000313" key="1">
    <source>
        <dbReference type="EMBL" id="UYQ65969.1"/>
    </source>
</evidence>
<gene>
    <name evidence="1" type="ORF">OGH68_33920</name>
</gene>
<evidence type="ECO:0000313" key="2">
    <source>
        <dbReference type="Proteomes" id="UP001163878"/>
    </source>
</evidence>